<keyword evidence="5" id="KW-0028">Amino-acid biosynthesis</keyword>
<evidence type="ECO:0000256" key="4">
    <source>
        <dbReference type="ARBA" id="ARBA00012640"/>
    </source>
</evidence>
<keyword evidence="7" id="KW-0378">Hydrolase</keyword>
<name>A0A1X0A4P6_MYCAN</name>
<evidence type="ECO:0000256" key="7">
    <source>
        <dbReference type="ARBA" id="ARBA00022801"/>
    </source>
</evidence>
<dbReference type="SUPFAM" id="SSF56784">
    <property type="entry name" value="HAD-like"/>
    <property type="match status" value="1"/>
</dbReference>
<evidence type="ECO:0000256" key="5">
    <source>
        <dbReference type="ARBA" id="ARBA00022605"/>
    </source>
</evidence>
<feature type="region of interest" description="Disordered" evidence="12">
    <location>
        <begin position="388"/>
        <end position="425"/>
    </location>
</feature>
<dbReference type="PANTHER" id="PTHR43344:SF2">
    <property type="entry name" value="PHOSPHOSERINE PHOSPHATASE"/>
    <property type="match status" value="1"/>
</dbReference>
<dbReference type="EMBL" id="MVHE01000004">
    <property type="protein sequence ID" value="ORA24666.1"/>
    <property type="molecule type" value="Genomic_DNA"/>
</dbReference>
<dbReference type="InterPro" id="IPR050582">
    <property type="entry name" value="HAD-like_SerB"/>
</dbReference>
<feature type="chain" id="PRO_5038948286" description="phosphoserine phosphatase" evidence="13">
    <location>
        <begin position="24"/>
        <end position="425"/>
    </location>
</feature>
<evidence type="ECO:0000256" key="12">
    <source>
        <dbReference type="SAM" id="MobiDB-lite"/>
    </source>
</evidence>
<dbReference type="Pfam" id="PF12710">
    <property type="entry name" value="HAD"/>
    <property type="match status" value="1"/>
</dbReference>
<evidence type="ECO:0000313" key="15">
    <source>
        <dbReference type="Proteomes" id="UP000192284"/>
    </source>
</evidence>
<comment type="similarity">
    <text evidence="3">Belongs to the HAD-like hydrolase superfamily. SerB family.</text>
</comment>
<evidence type="ECO:0000313" key="14">
    <source>
        <dbReference type="EMBL" id="ORA24666.1"/>
    </source>
</evidence>
<dbReference type="RefSeq" id="WP_083111735.1">
    <property type="nucleotide sequence ID" value="NZ_JACKTS010000034.1"/>
</dbReference>
<evidence type="ECO:0000256" key="10">
    <source>
        <dbReference type="ARBA" id="ARBA00048138"/>
    </source>
</evidence>
<dbReference type="GO" id="GO:0000287">
    <property type="term" value="F:magnesium ion binding"/>
    <property type="evidence" value="ECO:0007669"/>
    <property type="project" value="TreeGrafter"/>
</dbReference>
<keyword evidence="8" id="KW-0460">Magnesium</keyword>
<evidence type="ECO:0000256" key="3">
    <source>
        <dbReference type="ARBA" id="ARBA00009184"/>
    </source>
</evidence>
<proteinExistence type="inferred from homology"/>
<evidence type="ECO:0000256" key="2">
    <source>
        <dbReference type="ARBA" id="ARBA00005135"/>
    </source>
</evidence>
<accession>A0A1X0A4P6</accession>
<evidence type="ECO:0000256" key="1">
    <source>
        <dbReference type="ARBA" id="ARBA00001946"/>
    </source>
</evidence>
<dbReference type="GO" id="GO:0036424">
    <property type="term" value="F:L-phosphoserine phosphatase activity"/>
    <property type="evidence" value="ECO:0007669"/>
    <property type="project" value="TreeGrafter"/>
</dbReference>
<evidence type="ECO:0000256" key="9">
    <source>
        <dbReference type="ARBA" id="ARBA00023299"/>
    </source>
</evidence>
<comment type="catalytic activity">
    <reaction evidence="11">
        <text>O-phospho-D-serine + H2O = D-serine + phosphate</text>
        <dbReference type="Rhea" id="RHEA:24873"/>
        <dbReference type="ChEBI" id="CHEBI:15377"/>
        <dbReference type="ChEBI" id="CHEBI:35247"/>
        <dbReference type="ChEBI" id="CHEBI:43474"/>
        <dbReference type="ChEBI" id="CHEBI:58680"/>
        <dbReference type="EC" id="3.1.3.3"/>
    </reaction>
</comment>
<dbReference type="GO" id="GO:0006564">
    <property type="term" value="P:L-serine biosynthetic process"/>
    <property type="evidence" value="ECO:0007669"/>
    <property type="project" value="UniProtKB-KW"/>
</dbReference>
<dbReference type="GO" id="GO:0005737">
    <property type="term" value="C:cytoplasm"/>
    <property type="evidence" value="ECO:0007669"/>
    <property type="project" value="TreeGrafter"/>
</dbReference>
<dbReference type="InterPro" id="IPR023214">
    <property type="entry name" value="HAD_sf"/>
</dbReference>
<dbReference type="Gene3D" id="3.40.50.1000">
    <property type="entry name" value="HAD superfamily/HAD-like"/>
    <property type="match status" value="2"/>
</dbReference>
<sequence>MTLLPLRALAAAAVTVLALTSCAGGRPGASKPSAGCRTVAADPAWYGDNRDRINAMIKQLGTCGKTGSVADGARLALFDWDNTTVRNDVGHATFFWVVRNSKIRQPSDWATTSQFLTAPAATALAAACGALAPPGQPLPTGAATGTECADELVSIYNDGQTRSGATAFDGYNHRRFKPVDAWLLQLLAGWTDADVSGFAVAARQQNLDAAQGAEQTVGSTRQTGWVRYYPQMRDLIGTLQANGFDVRIISASPEAVVRVWAADVGVGADKVMGVRTDHDGGAVTTRLASCGGETSMPFNEGKRCRVNEQVFGVQGPAAFQPLPPERRQVFGAGDSDGDVSFTMDATALRLVLNRNQIELMCRAYADSDGKWLVNPTFINPLGMSPPYPCATQGYDEPDGGQAPLRIPAGPDGKLVPDQPDRVYRM</sequence>
<dbReference type="PANTHER" id="PTHR43344">
    <property type="entry name" value="PHOSPHOSERINE PHOSPHATASE"/>
    <property type="match status" value="1"/>
</dbReference>
<comment type="catalytic activity">
    <reaction evidence="10">
        <text>O-phospho-L-serine + H2O = L-serine + phosphate</text>
        <dbReference type="Rhea" id="RHEA:21208"/>
        <dbReference type="ChEBI" id="CHEBI:15377"/>
        <dbReference type="ChEBI" id="CHEBI:33384"/>
        <dbReference type="ChEBI" id="CHEBI:43474"/>
        <dbReference type="ChEBI" id="CHEBI:57524"/>
        <dbReference type="EC" id="3.1.3.3"/>
    </reaction>
</comment>
<keyword evidence="9" id="KW-0718">Serine biosynthesis</keyword>
<keyword evidence="6" id="KW-0479">Metal-binding</keyword>
<evidence type="ECO:0000256" key="13">
    <source>
        <dbReference type="SAM" id="SignalP"/>
    </source>
</evidence>
<dbReference type="AlphaFoldDB" id="A0A1X0A4P6"/>
<comment type="cofactor">
    <cofactor evidence="1">
        <name>Mg(2+)</name>
        <dbReference type="ChEBI" id="CHEBI:18420"/>
    </cofactor>
</comment>
<evidence type="ECO:0000256" key="6">
    <source>
        <dbReference type="ARBA" id="ARBA00022723"/>
    </source>
</evidence>
<evidence type="ECO:0000256" key="11">
    <source>
        <dbReference type="ARBA" id="ARBA00048523"/>
    </source>
</evidence>
<dbReference type="EC" id="3.1.3.3" evidence="4"/>
<protein>
    <recommendedName>
        <fullName evidence="4">phosphoserine phosphatase</fullName>
        <ecNumber evidence="4">3.1.3.3</ecNumber>
    </recommendedName>
</protein>
<dbReference type="PROSITE" id="PS51257">
    <property type="entry name" value="PROKAR_LIPOPROTEIN"/>
    <property type="match status" value="1"/>
</dbReference>
<keyword evidence="15" id="KW-1185">Reference proteome</keyword>
<comment type="pathway">
    <text evidence="2">Amino-acid biosynthesis; L-serine biosynthesis; L-serine from 3-phospho-D-glycerate: step 3/3.</text>
</comment>
<organism evidence="14 15">
    <name type="scientific">Mycobacterium angelicum</name>
    <dbReference type="NCBI Taxonomy" id="470074"/>
    <lineage>
        <taxon>Bacteria</taxon>
        <taxon>Bacillati</taxon>
        <taxon>Actinomycetota</taxon>
        <taxon>Actinomycetes</taxon>
        <taxon>Mycobacteriales</taxon>
        <taxon>Mycobacteriaceae</taxon>
        <taxon>Mycobacterium</taxon>
    </lineage>
</organism>
<gene>
    <name evidence="14" type="ORF">BST12_04090</name>
</gene>
<comment type="caution">
    <text evidence="14">The sequence shown here is derived from an EMBL/GenBank/DDBJ whole genome shotgun (WGS) entry which is preliminary data.</text>
</comment>
<evidence type="ECO:0000256" key="8">
    <source>
        <dbReference type="ARBA" id="ARBA00022842"/>
    </source>
</evidence>
<dbReference type="OrthoDB" id="1633110at2"/>
<keyword evidence="13" id="KW-0732">Signal</keyword>
<dbReference type="Proteomes" id="UP000192284">
    <property type="component" value="Unassembled WGS sequence"/>
</dbReference>
<reference evidence="14 15" key="1">
    <citation type="submission" date="2017-02" db="EMBL/GenBank/DDBJ databases">
        <title>The new phylogeny of genus Mycobacterium.</title>
        <authorList>
            <person name="Tortoli E."/>
            <person name="Trovato A."/>
            <person name="Cirillo D.M."/>
        </authorList>
    </citation>
    <scope>NUCLEOTIDE SEQUENCE [LARGE SCALE GENOMIC DNA]</scope>
    <source>
        <strain evidence="14 15">DSM 45057</strain>
    </source>
</reference>
<feature type="signal peptide" evidence="13">
    <location>
        <begin position="1"/>
        <end position="23"/>
    </location>
</feature>
<dbReference type="InterPro" id="IPR036412">
    <property type="entry name" value="HAD-like_sf"/>
</dbReference>